<evidence type="ECO:0000256" key="5">
    <source>
        <dbReference type="RuleBase" id="RU364054"/>
    </source>
</evidence>
<gene>
    <name evidence="8" type="primary">ProDH</name>
</gene>
<evidence type="ECO:0000256" key="1">
    <source>
        <dbReference type="ARBA" id="ARBA00005869"/>
    </source>
</evidence>
<dbReference type="InterPro" id="IPR002872">
    <property type="entry name" value="Proline_DH_dom"/>
</dbReference>
<dbReference type="GO" id="GO:0004657">
    <property type="term" value="F:proline dehydrogenase activity"/>
    <property type="evidence" value="ECO:0007669"/>
    <property type="project" value="UniProtKB-EC"/>
</dbReference>
<keyword evidence="3 5" id="KW-0560">Oxidoreductase</keyword>
<evidence type="ECO:0000256" key="4">
    <source>
        <dbReference type="ARBA" id="ARBA00023062"/>
    </source>
</evidence>
<dbReference type="InterPro" id="IPR015659">
    <property type="entry name" value="Proline_oxidase"/>
</dbReference>
<dbReference type="Gene3D" id="3.20.20.220">
    <property type="match status" value="1"/>
</dbReference>
<protein>
    <recommendedName>
        <fullName evidence="2 5">Proline dehydrogenase</fullName>
        <ecNumber evidence="2 5">1.5.5.2</ecNumber>
    </recommendedName>
</protein>
<dbReference type="AlphaFoldDB" id="A0A0H4CNX3"/>
<reference evidence="8" key="1">
    <citation type="submission" date="2015-01" db="EMBL/GenBank/DDBJ databases">
        <title>The molecular mechanism of BplMYB46 from Betula platyphylla in mediating drought and salt tolerance and formation of secondary wall.</title>
        <authorList>
            <person name="Guo H."/>
            <person name="Yang C."/>
            <person name="Wang Y."/>
            <person name="Wang C."/>
        </authorList>
    </citation>
    <scope>NUCLEOTIDE SEQUENCE</scope>
</reference>
<dbReference type="EC" id="1.5.5.2" evidence="2 5"/>
<dbReference type="PANTHER" id="PTHR13914">
    <property type="entry name" value="PROLINE OXIDASE"/>
    <property type="match status" value="1"/>
</dbReference>
<keyword evidence="5" id="KW-0285">Flavoprotein</keyword>
<dbReference type="GO" id="GO:0010133">
    <property type="term" value="P:L-proline catabolic process to L-glutamate"/>
    <property type="evidence" value="ECO:0007669"/>
    <property type="project" value="TreeGrafter"/>
</dbReference>
<evidence type="ECO:0000256" key="2">
    <source>
        <dbReference type="ARBA" id="ARBA00012695"/>
    </source>
</evidence>
<dbReference type="Pfam" id="PF01619">
    <property type="entry name" value="Pro_dh"/>
    <property type="match status" value="1"/>
</dbReference>
<sequence length="486" mass="53876">MATRVVVSRKHLKSLRNFTRPLTSSSSSSSSVAVNHTVKPEPTFQKPPTTTSLELDDAEKLFSSVPTSKLLRASAILHAAAIEPMVDFGTWVMQSKLMHVNVIRGAVLGALRHTFYEHFCAGEDADAAGESVRSLHRCGLRAMLDYAVEYAGDNESCDRNLEAFLHTVESATSLPPSSVSFLIVKITAICPMELVERVSDLLRWQYKDPSFNLPWKQDTLPILSDSSPTYQTLKKPEPLTPEEERDLQLGHQRLLKICQKCVEANVPLAVDAEYTSIQPAIDYFTYSSAIMCNKDEHPIVHGTIQAYLKDAKERLLLASMAADKMGFPMGFKLVRGAYMSSERKLASALGFESPIHKSIHETHVCYNDCASFLLEKISNGPGALVLATHNVESGRIAVAKAHDLGIGKVNHKMQFAQLYGMADALSFGLRNAGFQVSKYMPFGPVEMVMPYLLRRAEENRGLLSASTLDRQLMRKELKRRLAAAVF</sequence>
<proteinExistence type="evidence at transcript level"/>
<keyword evidence="4 5" id="KW-0642">Proline metabolism</keyword>
<feature type="domain" description="Proline dehydrogenase" evidence="7">
    <location>
        <begin position="130"/>
        <end position="462"/>
    </location>
</feature>
<feature type="region of interest" description="Disordered" evidence="6">
    <location>
        <begin position="18"/>
        <end position="50"/>
    </location>
</feature>
<keyword evidence="5" id="KW-0274">FAD</keyword>
<evidence type="ECO:0000256" key="3">
    <source>
        <dbReference type="ARBA" id="ARBA00023002"/>
    </source>
</evidence>
<comment type="cofactor">
    <cofactor evidence="5">
        <name>FAD</name>
        <dbReference type="ChEBI" id="CHEBI:57692"/>
    </cofactor>
</comment>
<organism evidence="8">
    <name type="scientific">Betula platyphylla</name>
    <name type="common">Asian white birch</name>
    <dbReference type="NCBI Taxonomy" id="78630"/>
    <lineage>
        <taxon>Eukaryota</taxon>
        <taxon>Viridiplantae</taxon>
        <taxon>Streptophyta</taxon>
        <taxon>Embryophyta</taxon>
        <taxon>Tracheophyta</taxon>
        <taxon>Spermatophyta</taxon>
        <taxon>Magnoliopsida</taxon>
        <taxon>eudicotyledons</taxon>
        <taxon>Gunneridae</taxon>
        <taxon>Pentapetalae</taxon>
        <taxon>rosids</taxon>
        <taxon>fabids</taxon>
        <taxon>Fagales</taxon>
        <taxon>Betulaceae</taxon>
        <taxon>Betula</taxon>
    </lineage>
</organism>
<evidence type="ECO:0000256" key="6">
    <source>
        <dbReference type="SAM" id="MobiDB-lite"/>
    </source>
</evidence>
<evidence type="ECO:0000259" key="7">
    <source>
        <dbReference type="Pfam" id="PF01619"/>
    </source>
</evidence>
<comment type="similarity">
    <text evidence="1 5">Belongs to the proline oxidase family.</text>
</comment>
<dbReference type="GO" id="GO:0071949">
    <property type="term" value="F:FAD binding"/>
    <property type="evidence" value="ECO:0007669"/>
    <property type="project" value="TreeGrafter"/>
</dbReference>
<dbReference type="PANTHER" id="PTHR13914:SF0">
    <property type="entry name" value="PROLINE DEHYDROGENASE 1, MITOCHONDRIAL"/>
    <property type="match status" value="1"/>
</dbReference>
<dbReference type="EMBL" id="KP711308">
    <property type="protein sequence ID" value="AKN79306.1"/>
    <property type="molecule type" value="mRNA"/>
</dbReference>
<evidence type="ECO:0000313" key="8">
    <source>
        <dbReference type="EMBL" id="AKN79306.1"/>
    </source>
</evidence>
<name>A0A0H4CNX3_BETPL</name>
<comment type="catalytic activity">
    <reaction evidence="5">
        <text>L-proline + a quinone = (S)-1-pyrroline-5-carboxylate + a quinol + H(+)</text>
        <dbReference type="Rhea" id="RHEA:23784"/>
        <dbReference type="ChEBI" id="CHEBI:15378"/>
        <dbReference type="ChEBI" id="CHEBI:17388"/>
        <dbReference type="ChEBI" id="CHEBI:24646"/>
        <dbReference type="ChEBI" id="CHEBI:60039"/>
        <dbReference type="ChEBI" id="CHEBI:132124"/>
        <dbReference type="EC" id="1.5.5.2"/>
    </reaction>
</comment>
<comment type="function">
    <text evidence="5">Converts proline to delta-1-pyrroline-5-carboxylate.</text>
</comment>
<dbReference type="SUPFAM" id="SSF51730">
    <property type="entry name" value="FAD-linked oxidoreductase"/>
    <property type="match status" value="1"/>
</dbReference>
<accession>A0A0H4CNX3</accession>
<dbReference type="GO" id="GO:0005739">
    <property type="term" value="C:mitochondrion"/>
    <property type="evidence" value="ECO:0007669"/>
    <property type="project" value="TreeGrafter"/>
</dbReference>
<dbReference type="InterPro" id="IPR029041">
    <property type="entry name" value="FAD-linked_oxidoreductase-like"/>
</dbReference>